<accession>A0ABV2PKX2</accession>
<evidence type="ECO:0000313" key="2">
    <source>
        <dbReference type="Proteomes" id="UP001549363"/>
    </source>
</evidence>
<organism evidence="1 2">
    <name type="scientific">Lysinibacillus parviboronicapiens</name>
    <dbReference type="NCBI Taxonomy" id="436516"/>
    <lineage>
        <taxon>Bacteria</taxon>
        <taxon>Bacillati</taxon>
        <taxon>Bacillota</taxon>
        <taxon>Bacilli</taxon>
        <taxon>Bacillales</taxon>
        <taxon>Bacillaceae</taxon>
        <taxon>Lysinibacillus</taxon>
    </lineage>
</organism>
<evidence type="ECO:0000313" key="1">
    <source>
        <dbReference type="EMBL" id="MET4561396.1"/>
    </source>
</evidence>
<keyword evidence="2" id="KW-1185">Reference proteome</keyword>
<dbReference type="Proteomes" id="UP001549363">
    <property type="component" value="Unassembled WGS sequence"/>
</dbReference>
<gene>
    <name evidence="1" type="ORF">ABIA69_002555</name>
</gene>
<name>A0ABV2PKX2_9BACI</name>
<proteinExistence type="predicted"/>
<sequence length="100" mass="11695">MSELDDKEQDVVMEHIIHQFLKEQRNKLPDNGKVNDNSFAFLEKTTLNLLLAYLLSGESRGKSEIANEEFELLILKQLDDIMDTNQKQFEEIIDLLREIT</sequence>
<dbReference type="RefSeq" id="WP_354471992.1">
    <property type="nucleotide sequence ID" value="NZ_JBEPSB010000010.1"/>
</dbReference>
<protein>
    <submittedName>
        <fullName evidence="1">Uncharacterized protein</fullName>
    </submittedName>
</protein>
<reference evidence="1 2" key="1">
    <citation type="submission" date="2024-06" db="EMBL/GenBank/DDBJ databases">
        <title>Sorghum-associated microbial communities from plants grown in Nebraska, USA.</title>
        <authorList>
            <person name="Schachtman D."/>
        </authorList>
    </citation>
    <scope>NUCLEOTIDE SEQUENCE [LARGE SCALE GENOMIC DNA]</scope>
    <source>
        <strain evidence="1 2">736</strain>
    </source>
</reference>
<comment type="caution">
    <text evidence="1">The sequence shown here is derived from an EMBL/GenBank/DDBJ whole genome shotgun (WGS) entry which is preliminary data.</text>
</comment>
<dbReference type="EMBL" id="JBEPSB010000010">
    <property type="protein sequence ID" value="MET4561396.1"/>
    <property type="molecule type" value="Genomic_DNA"/>
</dbReference>